<organism evidence="10 11">
    <name type="scientific">Candidatus Nitrosymbiomonas proteolyticus</name>
    <dbReference type="NCBI Taxonomy" id="2608984"/>
    <lineage>
        <taxon>Bacteria</taxon>
        <taxon>Bacillati</taxon>
        <taxon>Armatimonadota</taxon>
        <taxon>Armatimonadota incertae sedis</taxon>
        <taxon>Candidatus Nitrosymbiomonas</taxon>
    </lineage>
</organism>
<evidence type="ECO:0000256" key="4">
    <source>
        <dbReference type="ARBA" id="ARBA00023002"/>
    </source>
</evidence>
<proteinExistence type="inferred from homology"/>
<dbReference type="UniPathway" id="UPA00094"/>
<gene>
    <name evidence="10" type="ORF">NPRO_10150</name>
</gene>
<evidence type="ECO:0000256" key="5">
    <source>
        <dbReference type="ARBA" id="ARBA00048508"/>
    </source>
</evidence>
<comment type="function">
    <text evidence="8">Catalyzes the NADPH-dependent reduction of beta-ketoacyl-ACP substrates to beta-hydroxyacyl-ACP products, the first reductive step in the elongation cycle of fatty acid biosynthesis.</text>
</comment>
<feature type="binding site" evidence="7">
    <location>
        <begin position="12"/>
        <end position="15"/>
    </location>
    <ligand>
        <name>NADP(+)</name>
        <dbReference type="ChEBI" id="CHEBI:58349"/>
    </ligand>
</feature>
<keyword evidence="3 7" id="KW-0521">NADP</keyword>
<feature type="binding site" evidence="7">
    <location>
        <position position="37"/>
    </location>
    <ligand>
        <name>NADP(+)</name>
        <dbReference type="ChEBI" id="CHEBI:58349"/>
    </ligand>
</feature>
<feature type="binding site" evidence="7">
    <location>
        <position position="86"/>
    </location>
    <ligand>
        <name>NADP(+)</name>
        <dbReference type="ChEBI" id="CHEBI:58349"/>
    </ligand>
</feature>
<dbReference type="InterPro" id="IPR002347">
    <property type="entry name" value="SDR_fam"/>
</dbReference>
<dbReference type="InterPro" id="IPR057326">
    <property type="entry name" value="KR_dom"/>
</dbReference>
<dbReference type="PROSITE" id="PS00061">
    <property type="entry name" value="ADH_SHORT"/>
    <property type="match status" value="1"/>
</dbReference>
<dbReference type="PANTHER" id="PTHR42760">
    <property type="entry name" value="SHORT-CHAIN DEHYDROGENASES/REDUCTASES FAMILY MEMBER"/>
    <property type="match status" value="1"/>
</dbReference>
<evidence type="ECO:0000256" key="1">
    <source>
        <dbReference type="ARBA" id="ARBA00006484"/>
    </source>
</evidence>
<name>A0A809R7A9_9BACT</name>
<sequence length="243" mass="25144">MSLSGQVVIVTGASRGIGRAIAGAFAEQGARVACVATTQEGANQAASEIGPLAKGYACDVSQASEVEALIPRIEADLGTPAVLVNNAGIARDTLMLRMKEEDWQAVLDVNLKGAFLMIRACLKPMLKARYGRIVNVSSVVGLHGQAGQANYAASKAGLIGLTKAVAKEVGSRGITCNALAPGFIETDMTSKLSEEFQNHVKQNSCAGRLGVPEDLVGPVLFLSSPESGYVTGQVLVVDGGLFV</sequence>
<keyword evidence="8" id="KW-0276">Fatty acid metabolism</keyword>
<feature type="binding site" evidence="7">
    <location>
        <position position="184"/>
    </location>
    <ligand>
        <name>NADP(+)</name>
        <dbReference type="ChEBI" id="CHEBI:58349"/>
    </ligand>
</feature>
<comment type="similarity">
    <text evidence="1 8">Belongs to the short-chain dehydrogenases/reductases (SDR) family.</text>
</comment>
<keyword evidence="8" id="KW-0443">Lipid metabolism</keyword>
<dbReference type="KEGG" id="npy:NPRO_10150"/>
<dbReference type="Proteomes" id="UP000662873">
    <property type="component" value="Chromosome"/>
</dbReference>
<dbReference type="EC" id="1.1.1.100" evidence="2 8"/>
<dbReference type="EMBL" id="AP021858">
    <property type="protein sequence ID" value="BBO23420.1"/>
    <property type="molecule type" value="Genomic_DNA"/>
</dbReference>
<dbReference type="GO" id="GO:0051287">
    <property type="term" value="F:NAD binding"/>
    <property type="evidence" value="ECO:0007669"/>
    <property type="project" value="UniProtKB-UniRule"/>
</dbReference>
<dbReference type="InterPro" id="IPR020904">
    <property type="entry name" value="Sc_DH/Rdtase_CS"/>
</dbReference>
<dbReference type="CDD" id="cd05333">
    <property type="entry name" value="BKR_SDR_c"/>
    <property type="match status" value="1"/>
</dbReference>
<comment type="pathway">
    <text evidence="8">Lipid metabolism; fatty acid biosynthesis.</text>
</comment>
<evidence type="ECO:0000313" key="10">
    <source>
        <dbReference type="EMBL" id="BBO23420.1"/>
    </source>
</evidence>
<keyword evidence="8" id="KW-0275">Fatty acid biosynthesis</keyword>
<protein>
    <recommendedName>
        <fullName evidence="2 8">3-oxoacyl-[acyl-carrier-protein] reductase</fullName>
        <ecNumber evidence="2 8">1.1.1.100</ecNumber>
    </recommendedName>
</protein>
<accession>A0A809R7A9</accession>
<feature type="active site" description="Proton acceptor" evidence="6">
    <location>
        <position position="151"/>
    </location>
</feature>
<dbReference type="Pfam" id="PF13561">
    <property type="entry name" value="adh_short_C2"/>
    <property type="match status" value="1"/>
</dbReference>
<dbReference type="PRINTS" id="PR00080">
    <property type="entry name" value="SDRFAMILY"/>
</dbReference>
<keyword evidence="4 8" id="KW-0560">Oxidoreductase</keyword>
<dbReference type="GO" id="GO:0004316">
    <property type="term" value="F:3-oxoacyl-[acyl-carrier-protein] reductase (NADPH) activity"/>
    <property type="evidence" value="ECO:0007669"/>
    <property type="project" value="UniProtKB-UniRule"/>
</dbReference>
<dbReference type="PANTHER" id="PTHR42760:SF133">
    <property type="entry name" value="3-OXOACYL-[ACYL-CARRIER-PROTEIN] REDUCTASE"/>
    <property type="match status" value="1"/>
</dbReference>
<comment type="catalytic activity">
    <reaction evidence="5 8">
        <text>a (3R)-hydroxyacyl-[ACP] + NADP(+) = a 3-oxoacyl-[ACP] + NADPH + H(+)</text>
        <dbReference type="Rhea" id="RHEA:17397"/>
        <dbReference type="Rhea" id="RHEA-COMP:9916"/>
        <dbReference type="Rhea" id="RHEA-COMP:9945"/>
        <dbReference type="ChEBI" id="CHEBI:15378"/>
        <dbReference type="ChEBI" id="CHEBI:57783"/>
        <dbReference type="ChEBI" id="CHEBI:58349"/>
        <dbReference type="ChEBI" id="CHEBI:78776"/>
        <dbReference type="ChEBI" id="CHEBI:78827"/>
        <dbReference type="EC" id="1.1.1.100"/>
    </reaction>
</comment>
<reference evidence="10" key="1">
    <citation type="journal article" name="DNA Res.">
        <title>The physiological potential of anammox bacteria as revealed by their core genome structure.</title>
        <authorList>
            <person name="Okubo T."/>
            <person name="Toyoda A."/>
            <person name="Fukuhara K."/>
            <person name="Uchiyama I."/>
            <person name="Harigaya Y."/>
            <person name="Kuroiwa M."/>
            <person name="Suzuki T."/>
            <person name="Murakami Y."/>
            <person name="Suwa Y."/>
            <person name="Takami H."/>
        </authorList>
    </citation>
    <scope>NUCLEOTIDE SEQUENCE</scope>
    <source>
        <strain evidence="10">317325-2</strain>
    </source>
</reference>
<dbReference type="GO" id="GO:0006633">
    <property type="term" value="P:fatty acid biosynthetic process"/>
    <property type="evidence" value="ECO:0007669"/>
    <property type="project" value="UniProtKB-UniPathway"/>
</dbReference>
<feature type="binding site" evidence="7">
    <location>
        <begin position="151"/>
        <end position="155"/>
    </location>
    <ligand>
        <name>NADP(+)</name>
        <dbReference type="ChEBI" id="CHEBI:58349"/>
    </ligand>
</feature>
<evidence type="ECO:0000259" key="9">
    <source>
        <dbReference type="SMART" id="SM00822"/>
    </source>
</evidence>
<evidence type="ECO:0000256" key="3">
    <source>
        <dbReference type="ARBA" id="ARBA00022857"/>
    </source>
</evidence>
<dbReference type="FunFam" id="3.40.50.720:FF:000115">
    <property type="entry name" value="3-oxoacyl-[acyl-carrier-protein] reductase FabG"/>
    <property type="match status" value="1"/>
</dbReference>
<evidence type="ECO:0000313" key="11">
    <source>
        <dbReference type="Proteomes" id="UP000662873"/>
    </source>
</evidence>
<dbReference type="AlphaFoldDB" id="A0A809R7A9"/>
<dbReference type="Gene3D" id="3.40.50.720">
    <property type="entry name" value="NAD(P)-binding Rossmann-like Domain"/>
    <property type="match status" value="1"/>
</dbReference>
<evidence type="ECO:0000256" key="7">
    <source>
        <dbReference type="PIRSR" id="PIRSR611284-2"/>
    </source>
</evidence>
<dbReference type="NCBIfam" id="NF009466">
    <property type="entry name" value="PRK12826.1-2"/>
    <property type="match status" value="1"/>
</dbReference>
<dbReference type="InterPro" id="IPR036291">
    <property type="entry name" value="NAD(P)-bd_dom_sf"/>
</dbReference>
<dbReference type="SMART" id="SM00822">
    <property type="entry name" value="PKS_KR"/>
    <property type="match status" value="1"/>
</dbReference>
<feature type="domain" description="Ketoreductase" evidence="9">
    <location>
        <begin position="6"/>
        <end position="182"/>
    </location>
</feature>
<dbReference type="InterPro" id="IPR011284">
    <property type="entry name" value="3oxo_ACP_reduc"/>
</dbReference>
<dbReference type="NCBIfam" id="NF005559">
    <property type="entry name" value="PRK07231.1"/>
    <property type="match status" value="1"/>
</dbReference>
<keyword evidence="8" id="KW-0444">Lipid biosynthesis</keyword>
<comment type="subunit">
    <text evidence="8">Homotetramer.</text>
</comment>
<dbReference type="PRINTS" id="PR00081">
    <property type="entry name" value="GDHRDH"/>
</dbReference>
<evidence type="ECO:0000256" key="2">
    <source>
        <dbReference type="ARBA" id="ARBA00012948"/>
    </source>
</evidence>
<evidence type="ECO:0000256" key="6">
    <source>
        <dbReference type="PIRSR" id="PIRSR611284-1"/>
    </source>
</evidence>
<dbReference type="GO" id="GO:0048038">
    <property type="term" value="F:quinone binding"/>
    <property type="evidence" value="ECO:0007669"/>
    <property type="project" value="TreeGrafter"/>
</dbReference>
<evidence type="ECO:0000256" key="8">
    <source>
        <dbReference type="RuleBase" id="RU366074"/>
    </source>
</evidence>
<dbReference type="NCBIfam" id="TIGR01830">
    <property type="entry name" value="3oxo_ACP_reduc"/>
    <property type="match status" value="1"/>
</dbReference>
<dbReference type="SUPFAM" id="SSF51735">
    <property type="entry name" value="NAD(P)-binding Rossmann-fold domains"/>
    <property type="match status" value="1"/>
</dbReference>